<dbReference type="EMBL" id="FOHQ01000004">
    <property type="protein sequence ID" value="SES92656.1"/>
    <property type="molecule type" value="Genomic_DNA"/>
</dbReference>
<dbReference type="STRING" id="1353158.SAMN04488587_1616"/>
<evidence type="ECO:0000313" key="1">
    <source>
        <dbReference type="EMBL" id="SES92656.1"/>
    </source>
</evidence>
<accession>A0A1I0AEI2</accession>
<gene>
    <name evidence="1" type="ORF">SAMN04488587_1616</name>
</gene>
<organism evidence="1 2">
    <name type="scientific">Methanococcoides vulcani</name>
    <dbReference type="NCBI Taxonomy" id="1353158"/>
    <lineage>
        <taxon>Archaea</taxon>
        <taxon>Methanobacteriati</taxon>
        <taxon>Methanobacteriota</taxon>
        <taxon>Stenosarchaea group</taxon>
        <taxon>Methanomicrobia</taxon>
        <taxon>Methanosarcinales</taxon>
        <taxon>Methanosarcinaceae</taxon>
        <taxon>Methanococcoides</taxon>
    </lineage>
</organism>
<dbReference type="Proteomes" id="UP000243338">
    <property type="component" value="Unassembled WGS sequence"/>
</dbReference>
<sequence length="30" mass="3183">MASVYVISGGGMFYNYMLGGGVLHEKESKG</sequence>
<keyword evidence="2" id="KW-1185">Reference proteome</keyword>
<name>A0A1I0AEI2_9EURY</name>
<reference evidence="2" key="1">
    <citation type="submission" date="2016-10" db="EMBL/GenBank/DDBJ databases">
        <authorList>
            <person name="Varghese N."/>
            <person name="Submissions S."/>
        </authorList>
    </citation>
    <scope>NUCLEOTIDE SEQUENCE [LARGE SCALE GENOMIC DNA]</scope>
    <source>
        <strain evidence="2">SLH 33</strain>
    </source>
</reference>
<dbReference type="AlphaFoldDB" id="A0A1I0AEI2"/>
<protein>
    <submittedName>
        <fullName evidence="1">Uncharacterized protein</fullName>
    </submittedName>
</protein>
<evidence type="ECO:0000313" key="2">
    <source>
        <dbReference type="Proteomes" id="UP000243338"/>
    </source>
</evidence>
<proteinExistence type="predicted"/>